<reference evidence="2 3" key="1">
    <citation type="submission" date="2016-01" db="EMBL/GenBank/DDBJ databases">
        <title>Highly variable Streptococcus oralis are common among viridans streptococci isolated from primates.</title>
        <authorList>
            <person name="Denapaite D."/>
            <person name="Rieger M."/>
            <person name="Koendgen S."/>
            <person name="Brueckner R."/>
            <person name="Ochigava I."/>
            <person name="Kappeler P."/>
            <person name="Maetz-Rensing K."/>
            <person name="Leendertz F."/>
            <person name="Hakenbeck R."/>
        </authorList>
    </citation>
    <scope>NUCLEOTIDE SEQUENCE [LARGE SCALE GENOMIC DNA]</scope>
    <source>
        <strain evidence="2 3">DD17</strain>
    </source>
</reference>
<dbReference type="InterPro" id="IPR019405">
    <property type="entry name" value="Lactonase_7-beta_prop"/>
</dbReference>
<keyword evidence="2" id="KW-0378">Hydrolase</keyword>
<sequence>MQVISTLPDGYEDFNATAAIRLSKDGKYLYASNRGHDSIAVYTILADGSLELLEIVPSHGKNPRDFDLTPDQKFLIAVHQDSDNATVFKRNPKSGRLAELSNDFHVPEAVCINFPH</sequence>
<gene>
    <name evidence="2" type="ORF">SORDD17_01203</name>
</gene>
<dbReference type="SUPFAM" id="SSF51004">
    <property type="entry name" value="C-terminal (heme d1) domain of cytochrome cd1-nitrite reductase"/>
    <property type="match status" value="1"/>
</dbReference>
<dbReference type="InterPro" id="IPR050282">
    <property type="entry name" value="Cycloisomerase_2"/>
</dbReference>
<dbReference type="InterPro" id="IPR011048">
    <property type="entry name" value="Haem_d1_sf"/>
</dbReference>
<organism evidence="2 3">
    <name type="scientific">Streptococcus oralis</name>
    <dbReference type="NCBI Taxonomy" id="1303"/>
    <lineage>
        <taxon>Bacteria</taxon>
        <taxon>Bacillati</taxon>
        <taxon>Bacillota</taxon>
        <taxon>Bacilli</taxon>
        <taxon>Lactobacillales</taxon>
        <taxon>Streptococcaceae</taxon>
        <taxon>Streptococcus</taxon>
    </lineage>
</organism>
<comment type="caution">
    <text evidence="2">The sequence shown here is derived from an EMBL/GenBank/DDBJ whole genome shotgun (WGS) entry which is preliminary data.</text>
</comment>
<dbReference type="PANTHER" id="PTHR30344:SF1">
    <property type="entry name" value="6-PHOSPHOGLUCONOLACTONASE"/>
    <property type="match status" value="1"/>
</dbReference>
<dbReference type="Pfam" id="PF10282">
    <property type="entry name" value="Lactonase"/>
    <property type="match status" value="1"/>
</dbReference>
<dbReference type="Gene3D" id="2.130.10.10">
    <property type="entry name" value="YVTN repeat-like/Quinoprotein amine dehydrogenase"/>
    <property type="match status" value="1"/>
</dbReference>
<dbReference type="EC" id="3.1.1.31" evidence="2"/>
<evidence type="ECO:0000313" key="3">
    <source>
        <dbReference type="Proteomes" id="UP000072989"/>
    </source>
</evidence>
<evidence type="ECO:0000256" key="1">
    <source>
        <dbReference type="ARBA" id="ARBA00005564"/>
    </source>
</evidence>
<proteinExistence type="inferred from homology"/>
<accession>A0A139RKK7</accession>
<dbReference type="AlphaFoldDB" id="A0A139RKK7"/>
<dbReference type="GO" id="GO:0017057">
    <property type="term" value="F:6-phosphogluconolactonase activity"/>
    <property type="evidence" value="ECO:0007669"/>
    <property type="project" value="UniProtKB-EC"/>
</dbReference>
<protein>
    <submittedName>
        <fullName evidence="2">6-phosphogluconolactonase</fullName>
        <ecNumber evidence="2">3.1.1.31</ecNumber>
    </submittedName>
</protein>
<dbReference type="EMBL" id="LQZE01000261">
    <property type="protein sequence ID" value="KXU15228.1"/>
    <property type="molecule type" value="Genomic_DNA"/>
</dbReference>
<dbReference type="Proteomes" id="UP000072989">
    <property type="component" value="Unassembled WGS sequence"/>
</dbReference>
<comment type="similarity">
    <text evidence="1">Belongs to the cycloisomerase 2 family.</text>
</comment>
<name>A0A139RKK7_STROR</name>
<evidence type="ECO:0000313" key="2">
    <source>
        <dbReference type="EMBL" id="KXU15228.1"/>
    </source>
</evidence>
<dbReference type="PANTHER" id="PTHR30344">
    <property type="entry name" value="6-PHOSPHOGLUCONOLACTONASE-RELATED"/>
    <property type="match status" value="1"/>
</dbReference>
<dbReference type="GO" id="GO:0005829">
    <property type="term" value="C:cytosol"/>
    <property type="evidence" value="ECO:0007669"/>
    <property type="project" value="TreeGrafter"/>
</dbReference>
<dbReference type="InterPro" id="IPR015943">
    <property type="entry name" value="WD40/YVTN_repeat-like_dom_sf"/>
</dbReference>